<dbReference type="PANTHER" id="PTHR45947">
    <property type="entry name" value="SULFOQUINOVOSYL TRANSFERASE SQD2"/>
    <property type="match status" value="1"/>
</dbReference>
<gene>
    <name evidence="2" type="ORF">DRW07_04060</name>
</gene>
<dbReference type="Pfam" id="PF13692">
    <property type="entry name" value="Glyco_trans_1_4"/>
    <property type="match status" value="1"/>
</dbReference>
<dbReference type="Pfam" id="PF13439">
    <property type="entry name" value="Glyco_transf_4"/>
    <property type="match status" value="1"/>
</dbReference>
<evidence type="ECO:0000313" key="3">
    <source>
        <dbReference type="Proteomes" id="UP000275281"/>
    </source>
</evidence>
<organism evidence="2 3">
    <name type="scientific">Alteromonas sediminis</name>
    <dbReference type="NCBI Taxonomy" id="2259342"/>
    <lineage>
        <taxon>Bacteria</taxon>
        <taxon>Pseudomonadati</taxon>
        <taxon>Pseudomonadota</taxon>
        <taxon>Gammaproteobacteria</taxon>
        <taxon>Alteromonadales</taxon>
        <taxon>Alteromonadaceae</taxon>
        <taxon>Alteromonas/Salinimonas group</taxon>
        <taxon>Alteromonas</taxon>
    </lineage>
</organism>
<protein>
    <submittedName>
        <fullName evidence="2">Glycosyltransferase family 1 protein</fullName>
    </submittedName>
</protein>
<accession>A0A3N5YF56</accession>
<evidence type="ECO:0000259" key="1">
    <source>
        <dbReference type="Pfam" id="PF13439"/>
    </source>
</evidence>
<comment type="caution">
    <text evidence="2">The sequence shown here is derived from an EMBL/GenBank/DDBJ whole genome shotgun (WGS) entry which is preliminary data.</text>
</comment>
<dbReference type="AlphaFoldDB" id="A0A3N5YF56"/>
<name>A0A3N5YF56_9ALTE</name>
<dbReference type="GO" id="GO:0016757">
    <property type="term" value="F:glycosyltransferase activity"/>
    <property type="evidence" value="ECO:0007669"/>
    <property type="project" value="UniProtKB-ARBA"/>
</dbReference>
<dbReference type="RefSeq" id="WP_124026586.1">
    <property type="nucleotide sequence ID" value="NZ_JBHRSN010000005.1"/>
</dbReference>
<sequence length="330" mass="36455">MNNEIWLLLDSRGLGGIETHVLQLANGIKTEGHAVSVVFLRDHGPHPLKDQLTACKIPFTCLSGQFVNLLSHIRSHRPMVIHTHGYKAGIMGRVAARLCGTRVVSTFHAGESGTGRLALYDWCDRHLAWLAHKSFAVSQRIAAKVPGCHQVLNNFIDTTHLVPSIGKQIAFVGRLSHEKAPDRFIELARCFRAHAFHIYGDGPMAEMLKQHAPTNVIFHGQQDDMNPIWPQIGLLIVPSRYEGLPMAALEAMGRHIPLVASKVGAIPKLIKHKKNGWLVDEGQLAQLTEYVADWINYSDTQRTAMGKAAKQTILSHYASTAVVPSIISSY</sequence>
<dbReference type="EMBL" id="RPOK01000001">
    <property type="protein sequence ID" value="RPJ68585.1"/>
    <property type="molecule type" value="Genomic_DNA"/>
</dbReference>
<dbReference type="Gene3D" id="3.40.50.2000">
    <property type="entry name" value="Glycogen Phosphorylase B"/>
    <property type="match status" value="2"/>
</dbReference>
<keyword evidence="3" id="KW-1185">Reference proteome</keyword>
<dbReference type="InterPro" id="IPR028098">
    <property type="entry name" value="Glyco_trans_4-like_N"/>
</dbReference>
<dbReference type="CDD" id="cd03801">
    <property type="entry name" value="GT4_PimA-like"/>
    <property type="match status" value="1"/>
</dbReference>
<dbReference type="InterPro" id="IPR050194">
    <property type="entry name" value="Glycosyltransferase_grp1"/>
</dbReference>
<dbReference type="PANTHER" id="PTHR45947:SF3">
    <property type="entry name" value="SULFOQUINOVOSYL TRANSFERASE SQD2"/>
    <property type="match status" value="1"/>
</dbReference>
<feature type="domain" description="Glycosyltransferase subfamily 4-like N-terminal" evidence="1">
    <location>
        <begin position="15"/>
        <end position="147"/>
    </location>
</feature>
<proteinExistence type="predicted"/>
<dbReference type="OrthoDB" id="9768937at2"/>
<reference evidence="2 3" key="1">
    <citation type="submission" date="2018-11" db="EMBL/GenBank/DDBJ databases">
        <authorList>
            <person name="Ye M.-Q."/>
            <person name="Du Z.-J."/>
        </authorList>
    </citation>
    <scope>NUCLEOTIDE SEQUENCE [LARGE SCALE GENOMIC DNA]</scope>
    <source>
        <strain evidence="2 3">U0105</strain>
    </source>
</reference>
<keyword evidence="2" id="KW-0808">Transferase</keyword>
<dbReference type="SUPFAM" id="SSF53756">
    <property type="entry name" value="UDP-Glycosyltransferase/glycogen phosphorylase"/>
    <property type="match status" value="1"/>
</dbReference>
<dbReference type="Proteomes" id="UP000275281">
    <property type="component" value="Unassembled WGS sequence"/>
</dbReference>
<evidence type="ECO:0000313" key="2">
    <source>
        <dbReference type="EMBL" id="RPJ68585.1"/>
    </source>
</evidence>